<evidence type="ECO:0000256" key="5">
    <source>
        <dbReference type="ARBA" id="ARBA00022448"/>
    </source>
</evidence>
<comment type="similarity">
    <text evidence="2 23">Belongs to the cation transport ATPase (P-type) (TC 3.A.3) family. Type IB subfamily.</text>
</comment>
<dbReference type="Pfam" id="PF00702">
    <property type="entry name" value="Hydrolase"/>
    <property type="match status" value="1"/>
</dbReference>
<feature type="transmembrane region" description="Helical" evidence="23">
    <location>
        <begin position="237"/>
        <end position="259"/>
    </location>
</feature>
<dbReference type="InterPro" id="IPR023214">
    <property type="entry name" value="HAD_sf"/>
</dbReference>
<dbReference type="InterPro" id="IPR018303">
    <property type="entry name" value="ATPase_P-typ_P_site"/>
</dbReference>
<dbReference type="Pfam" id="PF00403">
    <property type="entry name" value="HMA"/>
    <property type="match status" value="2"/>
</dbReference>
<dbReference type="GO" id="GO:0016887">
    <property type="term" value="F:ATP hydrolysis activity"/>
    <property type="evidence" value="ECO:0007669"/>
    <property type="project" value="InterPro"/>
</dbReference>
<sequence>MAKKEFNISGMTCAACVRTVEKAALALEGVKSAVVNLSLENMVVDYDEDKLTTEDIIKAVEARGYGASIKENTREVSIPIRGMTCASCVRAVEKSIQKLDGVESVSVNIATETAQVVYDADKVRISSIKSAIKNAGYEPLEISLDVADTDRDEKDRQTRDMRKRVRVAIAFALPLLYIAMSHMLGLPLPGSISPESHAASFALVQLALLIPIVVSGRKFYTVGLRALFKKSPNMDSLVAIGTGAAIIYSVYSTYMIIMGEHYVHGLYYESAGIIIALVMLGKYLETKSRGRTSEAIKKLMGLQPKTALVAADGGEMEILIEEVEIGDTLIVKPGERIPVDGAVVYGYTAVDESMITGESIPVEKTAGSSVTGGTINKNGTIRFKATRVGKDTALSQIIRLVQQAQGSKAPIAKLADIVAGYFVPAVMVIAAVSAALWYLAEKDSVFALTIFISVLVIACPCALGLATPTAIMVGTGKGAENGILIKSAEALETAHKIDAVVFDKTGTITLGKPKVTDMLTYGVSEIEFLRIVAAGEKVSEHPLSDAILQHASDLGVQVPDVSGFEAVPGKGIRYTLEGRRVAVGNEALLLEMDIPFGNGDDARRLAAQGKTIIICALDDTVIGVVAVADVIKDTSPKAVEMLREMGIEVIMITGDNEVTANAIAQKTGISRVFAGVLPEGKAKRIEELRNEGKVVAMVGDGINDAPALAASDVGIAIGSGTDVAIESADIVLIKGDISDVARAINLSRKTIRNVKQNLFWAFVYNTLGIPVAAGVLHIWGGPLLSPMLAGAAMAFSSVSVVTNALRLRRLKL</sequence>
<feature type="transmembrane region" description="Helical" evidence="23">
    <location>
        <begin position="786"/>
        <end position="805"/>
    </location>
</feature>
<evidence type="ECO:0000313" key="26">
    <source>
        <dbReference type="Proteomes" id="UP000019591"/>
    </source>
</evidence>
<dbReference type="eggNOG" id="COG2217">
    <property type="taxonomic scope" value="Bacteria"/>
</dbReference>
<keyword evidence="8 23" id="KW-0812">Transmembrane</keyword>
<dbReference type="PANTHER" id="PTHR43520:SF8">
    <property type="entry name" value="P-TYPE CU(+) TRANSPORTER"/>
    <property type="match status" value="1"/>
</dbReference>
<dbReference type="CDD" id="cd02094">
    <property type="entry name" value="P-type_ATPase_Cu-like"/>
    <property type="match status" value="1"/>
</dbReference>
<comment type="catalytic activity">
    <reaction evidence="22">
        <text>Cu(+)(in) + ATP + H2O = Cu(+)(out) + ADP + phosphate + H(+)</text>
        <dbReference type="Rhea" id="RHEA:25792"/>
        <dbReference type="ChEBI" id="CHEBI:15377"/>
        <dbReference type="ChEBI" id="CHEBI:15378"/>
        <dbReference type="ChEBI" id="CHEBI:30616"/>
        <dbReference type="ChEBI" id="CHEBI:43474"/>
        <dbReference type="ChEBI" id="CHEBI:49552"/>
        <dbReference type="ChEBI" id="CHEBI:456216"/>
        <dbReference type="EC" id="7.2.2.8"/>
    </reaction>
</comment>
<evidence type="ECO:0000256" key="18">
    <source>
        <dbReference type="ARBA" id="ARBA00023065"/>
    </source>
</evidence>
<evidence type="ECO:0000256" key="21">
    <source>
        <dbReference type="ARBA" id="ARBA00033239"/>
    </source>
</evidence>
<evidence type="ECO:0000256" key="17">
    <source>
        <dbReference type="ARBA" id="ARBA00023008"/>
    </source>
</evidence>
<dbReference type="PRINTS" id="PR00119">
    <property type="entry name" value="CATATPASE"/>
</dbReference>
<dbReference type="AlphaFoldDB" id="W8U848"/>
<feature type="transmembrane region" description="Helical" evidence="23">
    <location>
        <begin position="265"/>
        <end position="284"/>
    </location>
</feature>
<feature type="transmembrane region" description="Helical" evidence="23">
    <location>
        <begin position="198"/>
        <end position="216"/>
    </location>
</feature>
<dbReference type="InterPro" id="IPR001757">
    <property type="entry name" value="P_typ_ATPase"/>
</dbReference>
<feature type="transmembrane region" description="Helical" evidence="23">
    <location>
        <begin position="758"/>
        <end position="780"/>
    </location>
</feature>
<dbReference type="GO" id="GO:0005524">
    <property type="term" value="F:ATP binding"/>
    <property type="evidence" value="ECO:0007669"/>
    <property type="project" value="UniProtKB-UniRule"/>
</dbReference>
<evidence type="ECO:0000256" key="23">
    <source>
        <dbReference type="RuleBase" id="RU362081"/>
    </source>
</evidence>
<keyword evidence="7" id="KW-0597">Phosphoprotein</keyword>
<dbReference type="SFLD" id="SFLDF00027">
    <property type="entry name" value="p-type_atpase"/>
    <property type="match status" value="1"/>
</dbReference>
<dbReference type="FunFam" id="3.30.70.100:FF:000005">
    <property type="entry name" value="Copper-exporting P-type ATPase A"/>
    <property type="match status" value="2"/>
</dbReference>
<dbReference type="InterPro" id="IPR036412">
    <property type="entry name" value="HAD-like_sf"/>
</dbReference>
<dbReference type="CDD" id="cd00371">
    <property type="entry name" value="HMA"/>
    <property type="match status" value="2"/>
</dbReference>
<evidence type="ECO:0000256" key="3">
    <source>
        <dbReference type="ARBA" id="ARBA00012517"/>
    </source>
</evidence>
<dbReference type="Proteomes" id="UP000019591">
    <property type="component" value="Chromosome"/>
</dbReference>
<keyword evidence="6 23" id="KW-1003">Cell membrane</keyword>
<evidence type="ECO:0000256" key="11">
    <source>
        <dbReference type="ARBA" id="ARBA00022741"/>
    </source>
</evidence>
<gene>
    <name evidence="25" type="primary">copA</name>
    <name evidence="25" type="ORF">EAL2_c17560</name>
</gene>
<dbReference type="InterPro" id="IPR044492">
    <property type="entry name" value="P_typ_ATPase_HD_dom"/>
</dbReference>
<keyword evidence="10" id="KW-0677">Repeat</keyword>
<dbReference type="FunFam" id="3.40.50.1000:FF:000144">
    <property type="entry name" value="copper-transporting ATPase 1 isoform X2"/>
    <property type="match status" value="1"/>
</dbReference>
<evidence type="ECO:0000256" key="19">
    <source>
        <dbReference type="ARBA" id="ARBA00023136"/>
    </source>
</evidence>
<dbReference type="InterPro" id="IPR006121">
    <property type="entry name" value="HMA_dom"/>
</dbReference>
<dbReference type="InterPro" id="IPR027256">
    <property type="entry name" value="P-typ_ATPase_IB"/>
</dbReference>
<dbReference type="InterPro" id="IPR036163">
    <property type="entry name" value="HMA_dom_sf"/>
</dbReference>
<evidence type="ECO:0000256" key="9">
    <source>
        <dbReference type="ARBA" id="ARBA00022723"/>
    </source>
</evidence>
<keyword evidence="26" id="KW-1185">Reference proteome</keyword>
<keyword evidence="15" id="KW-1278">Translocase</keyword>
<keyword evidence="25" id="KW-0378">Hydrolase</keyword>
<dbReference type="GO" id="GO:0005886">
    <property type="term" value="C:plasma membrane"/>
    <property type="evidence" value="ECO:0007669"/>
    <property type="project" value="UniProtKB-SubCell"/>
</dbReference>
<evidence type="ECO:0000256" key="20">
    <source>
        <dbReference type="ARBA" id="ARBA00029719"/>
    </source>
</evidence>
<name>W8U848_PEPAC</name>
<dbReference type="InterPro" id="IPR008250">
    <property type="entry name" value="ATPase_P-typ_transduc_dom_A_sf"/>
</dbReference>
<dbReference type="PROSITE" id="PS00154">
    <property type="entry name" value="ATPASE_E1_E2"/>
    <property type="match status" value="1"/>
</dbReference>
<keyword evidence="12" id="KW-0187">Copper transport</keyword>
<dbReference type="SUPFAM" id="SSF81653">
    <property type="entry name" value="Calcium ATPase, transduction domain A"/>
    <property type="match status" value="1"/>
</dbReference>
<evidence type="ECO:0000256" key="14">
    <source>
        <dbReference type="ARBA" id="ARBA00022842"/>
    </source>
</evidence>
<keyword evidence="11 23" id="KW-0547">Nucleotide-binding</keyword>
<evidence type="ECO:0000256" key="6">
    <source>
        <dbReference type="ARBA" id="ARBA00022475"/>
    </source>
</evidence>
<dbReference type="GO" id="GO:0005507">
    <property type="term" value="F:copper ion binding"/>
    <property type="evidence" value="ECO:0007669"/>
    <property type="project" value="InterPro"/>
</dbReference>
<feature type="transmembrane region" description="Helical" evidence="23">
    <location>
        <begin position="418"/>
        <end position="439"/>
    </location>
</feature>
<evidence type="ECO:0000256" key="16">
    <source>
        <dbReference type="ARBA" id="ARBA00022989"/>
    </source>
</evidence>
<dbReference type="NCBIfam" id="TIGR01494">
    <property type="entry name" value="ATPase_P-type"/>
    <property type="match status" value="1"/>
</dbReference>
<feature type="transmembrane region" description="Helical" evidence="23">
    <location>
        <begin position="165"/>
        <end position="186"/>
    </location>
</feature>
<accession>W8U848</accession>
<feature type="domain" description="HMA" evidence="24">
    <location>
        <begin position="74"/>
        <end position="140"/>
    </location>
</feature>
<dbReference type="PRINTS" id="PR00942">
    <property type="entry name" value="CUATPASEI"/>
</dbReference>
<dbReference type="KEGG" id="eac:EAL2_c17560"/>
<dbReference type="SUPFAM" id="SSF55008">
    <property type="entry name" value="HMA, heavy metal-associated domain"/>
    <property type="match status" value="2"/>
</dbReference>
<keyword evidence="14" id="KW-0460">Magnesium</keyword>
<dbReference type="InterPro" id="IPR006122">
    <property type="entry name" value="HMA_Cu_ion-bd"/>
</dbReference>
<dbReference type="Pfam" id="PF00122">
    <property type="entry name" value="E1-E2_ATPase"/>
    <property type="match status" value="1"/>
</dbReference>
<evidence type="ECO:0000256" key="8">
    <source>
        <dbReference type="ARBA" id="ARBA00022692"/>
    </source>
</evidence>
<protein>
    <recommendedName>
        <fullName evidence="4">Copper-exporting P-type ATPase</fullName>
        <ecNumber evidence="3">7.2.2.8</ecNumber>
    </recommendedName>
    <alternativeName>
        <fullName evidence="20">Copper-exporting P-type ATPase A</fullName>
    </alternativeName>
    <alternativeName>
        <fullName evidence="21">Cu(+)-exporting ATPase</fullName>
    </alternativeName>
</protein>
<keyword evidence="5" id="KW-0813">Transport</keyword>
<evidence type="ECO:0000313" key="25">
    <source>
        <dbReference type="EMBL" id="AHM57051.1"/>
    </source>
</evidence>
<dbReference type="PANTHER" id="PTHR43520">
    <property type="entry name" value="ATP7, ISOFORM B"/>
    <property type="match status" value="1"/>
</dbReference>
<dbReference type="Gene3D" id="2.70.150.10">
    <property type="entry name" value="Calcium-transporting ATPase, cytoplasmic transduction domain A"/>
    <property type="match status" value="1"/>
</dbReference>
<evidence type="ECO:0000256" key="22">
    <source>
        <dbReference type="ARBA" id="ARBA00049289"/>
    </source>
</evidence>
<dbReference type="GO" id="GO:0043682">
    <property type="term" value="F:P-type divalent copper transporter activity"/>
    <property type="evidence" value="ECO:0007669"/>
    <property type="project" value="TreeGrafter"/>
</dbReference>
<dbReference type="EMBL" id="CP007452">
    <property type="protein sequence ID" value="AHM57051.1"/>
    <property type="molecule type" value="Genomic_DNA"/>
</dbReference>
<dbReference type="NCBIfam" id="TIGR01511">
    <property type="entry name" value="ATPase-IB1_Cu"/>
    <property type="match status" value="1"/>
</dbReference>
<dbReference type="Gene3D" id="3.30.70.100">
    <property type="match status" value="2"/>
</dbReference>
<dbReference type="PRINTS" id="PR00943">
    <property type="entry name" value="CUATPASE"/>
</dbReference>
<dbReference type="GO" id="GO:0055070">
    <property type="term" value="P:copper ion homeostasis"/>
    <property type="evidence" value="ECO:0007669"/>
    <property type="project" value="TreeGrafter"/>
</dbReference>
<evidence type="ECO:0000256" key="2">
    <source>
        <dbReference type="ARBA" id="ARBA00006024"/>
    </source>
</evidence>
<keyword evidence="17" id="KW-0186">Copper</keyword>
<evidence type="ECO:0000256" key="10">
    <source>
        <dbReference type="ARBA" id="ARBA00022737"/>
    </source>
</evidence>
<dbReference type="InterPro" id="IPR059000">
    <property type="entry name" value="ATPase_P-type_domA"/>
</dbReference>
<dbReference type="InterPro" id="IPR023298">
    <property type="entry name" value="ATPase_P-typ_TM_dom_sf"/>
</dbReference>
<proteinExistence type="inferred from homology"/>
<reference evidence="25 26" key="1">
    <citation type="journal article" date="2014" name="Genome Announc.">
        <title>Complete Genome Sequence of Amino Acid-Utilizing Eubacterium acidaminophilum al-2 (DSM 3953).</title>
        <authorList>
            <person name="Poehlein A."/>
            <person name="Andreesen J.R."/>
            <person name="Daniel R."/>
        </authorList>
    </citation>
    <scope>NUCLEOTIDE SEQUENCE [LARGE SCALE GENOMIC DNA]</scope>
    <source>
        <strain evidence="25 26">DSM 3953</strain>
    </source>
</reference>
<evidence type="ECO:0000259" key="24">
    <source>
        <dbReference type="PROSITE" id="PS50846"/>
    </source>
</evidence>
<evidence type="ECO:0000256" key="4">
    <source>
        <dbReference type="ARBA" id="ARBA00015102"/>
    </source>
</evidence>
<dbReference type="Gene3D" id="3.40.50.1000">
    <property type="entry name" value="HAD superfamily/HAD-like"/>
    <property type="match status" value="1"/>
</dbReference>
<dbReference type="PROSITE" id="PS50846">
    <property type="entry name" value="HMA_2"/>
    <property type="match status" value="2"/>
</dbReference>
<evidence type="ECO:0000256" key="1">
    <source>
        <dbReference type="ARBA" id="ARBA00004651"/>
    </source>
</evidence>
<dbReference type="SUPFAM" id="SSF81665">
    <property type="entry name" value="Calcium ATPase, transmembrane domain M"/>
    <property type="match status" value="1"/>
</dbReference>
<keyword evidence="18" id="KW-0406">Ion transport</keyword>
<dbReference type="FunFam" id="2.70.150.10:FF:000002">
    <property type="entry name" value="Copper-transporting ATPase 1, putative"/>
    <property type="match status" value="1"/>
</dbReference>
<dbReference type="SUPFAM" id="SSF56784">
    <property type="entry name" value="HAD-like"/>
    <property type="match status" value="1"/>
</dbReference>
<evidence type="ECO:0000256" key="12">
    <source>
        <dbReference type="ARBA" id="ARBA00022796"/>
    </source>
</evidence>
<dbReference type="HOGENOM" id="CLU_001771_0_3_9"/>
<dbReference type="SFLD" id="SFLDS00003">
    <property type="entry name" value="Haloacid_Dehalogenase"/>
    <property type="match status" value="1"/>
</dbReference>
<dbReference type="SFLD" id="SFLDG00002">
    <property type="entry name" value="C1.7:_P-type_atpase_like"/>
    <property type="match status" value="1"/>
</dbReference>
<keyword evidence="9 23" id="KW-0479">Metal-binding</keyword>
<evidence type="ECO:0000256" key="15">
    <source>
        <dbReference type="ARBA" id="ARBA00022967"/>
    </source>
</evidence>
<dbReference type="OrthoDB" id="9813266at2"/>
<dbReference type="Gene3D" id="3.40.1110.10">
    <property type="entry name" value="Calcium-transporting ATPase, cytoplasmic domain N"/>
    <property type="match status" value="1"/>
</dbReference>
<dbReference type="NCBIfam" id="TIGR01525">
    <property type="entry name" value="ATPase-IB_hvy"/>
    <property type="match status" value="1"/>
</dbReference>
<feature type="transmembrane region" description="Helical" evidence="23">
    <location>
        <begin position="445"/>
        <end position="467"/>
    </location>
</feature>
<evidence type="ECO:0000256" key="7">
    <source>
        <dbReference type="ARBA" id="ARBA00022553"/>
    </source>
</evidence>
<dbReference type="EC" id="7.2.2.8" evidence="3"/>
<keyword evidence="16 23" id="KW-1133">Transmembrane helix</keyword>
<organism evidence="25 26">
    <name type="scientific">Peptoclostridium acidaminophilum DSM 3953</name>
    <dbReference type="NCBI Taxonomy" id="1286171"/>
    <lineage>
        <taxon>Bacteria</taxon>
        <taxon>Bacillati</taxon>
        <taxon>Bacillota</taxon>
        <taxon>Clostridia</taxon>
        <taxon>Peptostreptococcales</taxon>
        <taxon>Peptoclostridiaceae</taxon>
        <taxon>Peptoclostridium</taxon>
    </lineage>
</organism>
<evidence type="ECO:0000256" key="13">
    <source>
        <dbReference type="ARBA" id="ARBA00022840"/>
    </source>
</evidence>
<feature type="domain" description="HMA" evidence="24">
    <location>
        <begin position="2"/>
        <end position="68"/>
    </location>
</feature>
<comment type="subcellular location">
    <subcellularLocation>
        <location evidence="1">Cell membrane</location>
        <topology evidence="1">Multi-pass membrane protein</topology>
    </subcellularLocation>
</comment>
<keyword evidence="19 23" id="KW-0472">Membrane</keyword>
<dbReference type="PATRIC" id="fig|1286171.3.peg.1715"/>
<keyword evidence="13 23" id="KW-0067">ATP-binding</keyword>
<dbReference type="InterPro" id="IPR023299">
    <property type="entry name" value="ATPase_P-typ_cyto_dom_N"/>
</dbReference>
<dbReference type="GO" id="GO:0140581">
    <property type="term" value="F:P-type monovalent copper transporter activity"/>
    <property type="evidence" value="ECO:0007669"/>
    <property type="project" value="UniProtKB-EC"/>
</dbReference>
<dbReference type="NCBIfam" id="TIGR00003">
    <property type="entry name" value="copper ion binding protein"/>
    <property type="match status" value="2"/>
</dbReference>
<dbReference type="RefSeq" id="WP_025436014.1">
    <property type="nucleotide sequence ID" value="NZ_CP007452.1"/>
</dbReference>
<dbReference type="STRING" id="1286171.EAL2_c17560"/>